<accession>A0A0B7BBC5</accession>
<reference evidence="2" key="1">
    <citation type="submission" date="2014-12" db="EMBL/GenBank/DDBJ databases">
        <title>Insight into the proteome of Arion vulgaris.</title>
        <authorList>
            <person name="Aradska J."/>
            <person name="Bulat T."/>
            <person name="Smidak R."/>
            <person name="Sarate P."/>
            <person name="Gangsoo J."/>
            <person name="Sialana F."/>
            <person name="Bilban M."/>
            <person name="Lubec G."/>
        </authorList>
    </citation>
    <scope>NUCLEOTIDE SEQUENCE</scope>
    <source>
        <tissue evidence="2">Skin</tissue>
    </source>
</reference>
<dbReference type="EMBL" id="HACG01043327">
    <property type="protein sequence ID" value="CEK90192.1"/>
    <property type="molecule type" value="Transcribed_RNA"/>
</dbReference>
<evidence type="ECO:0000259" key="1">
    <source>
        <dbReference type="Pfam" id="PF14529"/>
    </source>
</evidence>
<protein>
    <recommendedName>
        <fullName evidence="1">Endonuclease/exonuclease/phosphatase domain-containing protein</fullName>
    </recommendedName>
</protein>
<proteinExistence type="predicted"/>
<evidence type="ECO:0000313" key="2">
    <source>
        <dbReference type="EMBL" id="CEK90192.1"/>
    </source>
</evidence>
<dbReference type="GO" id="GO:0003824">
    <property type="term" value="F:catalytic activity"/>
    <property type="evidence" value="ECO:0007669"/>
    <property type="project" value="InterPro"/>
</dbReference>
<organism evidence="2">
    <name type="scientific">Arion vulgaris</name>
    <dbReference type="NCBI Taxonomy" id="1028688"/>
    <lineage>
        <taxon>Eukaryota</taxon>
        <taxon>Metazoa</taxon>
        <taxon>Spiralia</taxon>
        <taxon>Lophotrochozoa</taxon>
        <taxon>Mollusca</taxon>
        <taxon>Gastropoda</taxon>
        <taxon>Heterobranchia</taxon>
        <taxon>Euthyneura</taxon>
        <taxon>Panpulmonata</taxon>
        <taxon>Eupulmonata</taxon>
        <taxon>Stylommatophora</taxon>
        <taxon>Helicina</taxon>
        <taxon>Arionoidea</taxon>
        <taxon>Arionidae</taxon>
        <taxon>Arion</taxon>
    </lineage>
</organism>
<dbReference type="Gene3D" id="3.60.10.10">
    <property type="entry name" value="Endonuclease/exonuclease/phosphatase"/>
    <property type="match status" value="1"/>
</dbReference>
<dbReference type="AlphaFoldDB" id="A0A0B7BBC5"/>
<dbReference type="Pfam" id="PF14529">
    <property type="entry name" value="Exo_endo_phos_2"/>
    <property type="match status" value="1"/>
</dbReference>
<dbReference type="InterPro" id="IPR005135">
    <property type="entry name" value="Endo/exonuclease/phosphatase"/>
</dbReference>
<dbReference type="InterPro" id="IPR036691">
    <property type="entry name" value="Endo/exonu/phosph_ase_sf"/>
</dbReference>
<dbReference type="SUPFAM" id="SSF56219">
    <property type="entry name" value="DNase I-like"/>
    <property type="match status" value="1"/>
</dbReference>
<sequence>MTTGGAGAAEIMGIIITCDETQILLYNLYCPMDILLSLEAMTINNTACMVVVISTANRETNSRGIEVEDWEIENNLFLINAPDNLPTFYSRRWQTTSTPDLAFTTNDLSPKTVRMVTKQLGDSDHRPVKLQVEFETICDTVRCRKPQHA</sequence>
<feature type="domain" description="Endonuclease/exonuclease/phosphatase" evidence="1">
    <location>
        <begin position="58"/>
        <end position="128"/>
    </location>
</feature>
<gene>
    <name evidence="2" type="primary">ORF175279</name>
</gene>
<name>A0A0B7BBC5_9EUPU</name>